<dbReference type="STRING" id="913774.A0A0C3CJW3"/>
<reference evidence="6" key="2">
    <citation type="submission" date="2015-01" db="EMBL/GenBank/DDBJ databases">
        <title>Evolutionary Origins and Diversification of the Mycorrhizal Mutualists.</title>
        <authorList>
            <consortium name="DOE Joint Genome Institute"/>
            <consortium name="Mycorrhizal Genomics Consortium"/>
            <person name="Kohler A."/>
            <person name="Kuo A."/>
            <person name="Nagy L.G."/>
            <person name="Floudas D."/>
            <person name="Copeland A."/>
            <person name="Barry K.W."/>
            <person name="Cichocki N."/>
            <person name="Veneault-Fourrey C."/>
            <person name="LaButti K."/>
            <person name="Lindquist E.A."/>
            <person name="Lipzen A."/>
            <person name="Lundell T."/>
            <person name="Morin E."/>
            <person name="Murat C."/>
            <person name="Riley R."/>
            <person name="Ohm R."/>
            <person name="Sun H."/>
            <person name="Tunlid A."/>
            <person name="Henrissat B."/>
            <person name="Grigoriev I.V."/>
            <person name="Hibbett D.S."/>
            <person name="Martin F."/>
        </authorList>
    </citation>
    <scope>NUCLEOTIDE SEQUENCE [LARGE SCALE GENOMIC DNA]</scope>
    <source>
        <strain evidence="6">Zn</strain>
    </source>
</reference>
<dbReference type="HOGENOM" id="CLU_013364_5_2_1"/>
<organism evidence="5 6">
    <name type="scientific">Oidiodendron maius (strain Zn)</name>
    <dbReference type="NCBI Taxonomy" id="913774"/>
    <lineage>
        <taxon>Eukaryota</taxon>
        <taxon>Fungi</taxon>
        <taxon>Dikarya</taxon>
        <taxon>Ascomycota</taxon>
        <taxon>Pezizomycotina</taxon>
        <taxon>Leotiomycetes</taxon>
        <taxon>Leotiomycetes incertae sedis</taxon>
        <taxon>Myxotrichaceae</taxon>
        <taxon>Oidiodendron</taxon>
    </lineage>
</organism>
<dbReference type="InterPro" id="IPR051601">
    <property type="entry name" value="Serine_prot/Carboxylest_S33"/>
</dbReference>
<gene>
    <name evidence="5" type="ORF">OIDMADRAFT_30846</name>
</gene>
<evidence type="ECO:0000256" key="1">
    <source>
        <dbReference type="ARBA" id="ARBA00010088"/>
    </source>
</evidence>
<evidence type="ECO:0000313" key="5">
    <source>
        <dbReference type="EMBL" id="KIM99223.1"/>
    </source>
</evidence>
<evidence type="ECO:0000313" key="6">
    <source>
        <dbReference type="Proteomes" id="UP000054321"/>
    </source>
</evidence>
<evidence type="ECO:0000256" key="2">
    <source>
        <dbReference type="ARBA" id="ARBA00022801"/>
    </source>
</evidence>
<comment type="similarity">
    <text evidence="1">Belongs to the peptidase S33 family.</text>
</comment>
<dbReference type="Proteomes" id="UP000054321">
    <property type="component" value="Unassembled WGS sequence"/>
</dbReference>
<protein>
    <recommendedName>
        <fullName evidence="4">Peptidase S33 tripeptidyl aminopeptidase-like C-terminal domain-containing protein</fullName>
    </recommendedName>
</protein>
<proteinExistence type="inferred from homology"/>
<dbReference type="InParanoid" id="A0A0C3CJW3"/>
<feature type="signal peptide" evidence="3">
    <location>
        <begin position="1"/>
        <end position="29"/>
    </location>
</feature>
<reference evidence="5 6" key="1">
    <citation type="submission" date="2014-04" db="EMBL/GenBank/DDBJ databases">
        <authorList>
            <consortium name="DOE Joint Genome Institute"/>
            <person name="Kuo A."/>
            <person name="Martino E."/>
            <person name="Perotto S."/>
            <person name="Kohler A."/>
            <person name="Nagy L.G."/>
            <person name="Floudas D."/>
            <person name="Copeland A."/>
            <person name="Barry K.W."/>
            <person name="Cichocki N."/>
            <person name="Veneault-Fourrey C."/>
            <person name="LaButti K."/>
            <person name="Lindquist E.A."/>
            <person name="Lipzen A."/>
            <person name="Lundell T."/>
            <person name="Morin E."/>
            <person name="Murat C."/>
            <person name="Sun H."/>
            <person name="Tunlid A."/>
            <person name="Henrissat B."/>
            <person name="Grigoriev I.V."/>
            <person name="Hibbett D.S."/>
            <person name="Martin F."/>
            <person name="Nordberg H.P."/>
            <person name="Cantor M.N."/>
            <person name="Hua S.X."/>
        </authorList>
    </citation>
    <scope>NUCLEOTIDE SEQUENCE [LARGE SCALE GENOMIC DNA]</scope>
    <source>
        <strain evidence="5 6">Zn</strain>
    </source>
</reference>
<dbReference type="PANTHER" id="PTHR43248:SF25">
    <property type="entry name" value="AB HYDROLASE-1 DOMAIN-CONTAINING PROTEIN-RELATED"/>
    <property type="match status" value="1"/>
</dbReference>
<feature type="chain" id="PRO_5002162639" description="Peptidase S33 tripeptidyl aminopeptidase-like C-terminal domain-containing protein" evidence="3">
    <location>
        <begin position="30"/>
        <end position="543"/>
    </location>
</feature>
<dbReference type="InterPro" id="IPR029058">
    <property type="entry name" value="AB_hydrolase_fold"/>
</dbReference>
<accession>A0A0C3CJW3</accession>
<keyword evidence="2" id="KW-0378">Hydrolase</keyword>
<dbReference type="EMBL" id="KN832879">
    <property type="protein sequence ID" value="KIM99223.1"/>
    <property type="molecule type" value="Genomic_DNA"/>
</dbReference>
<sequence>MRSPLFWQRVISLLPVLNILYSQNIFAYAAPLNQTDMVYDFEDITPSPSLKWIPCFGNFTCARLEVPLDYKNASIGTTAIAFVKYPAAENPDCAENIILNDGGPGGSGVGFVLEDFLELQELVGAQYNLVGMDPRGINNSGPFIDCFLNNTAARWAWQRNFFPEVSNASSTATAAQYYSSELFGQWCSEAIRNQGGAGQYVSTPAVAQDMLSYARAEQKAAGKKDKDARLLYYGVSYGTVLGVTFASLFPDNVGRLILDGVLDAEDYYNNGWKANLFDADQAVGNFSLSCYQSGAANCSFWGPSPQNITDRLDSILDYLKDNPIPVSGLRPGSTPGLATYSDLKQALLQALYVPLAGFPALADTLSSLEKGDGSMIVNAWNWTLGPDINTLIKCVDAYAKNNFSELQDYENYVTLLEGQSKYFGEVWPNNADGVLCRSFDLDIPHGSFPGPLPPSSNHTAYPILFVSAAIDPVTPIRGARKMSNAFPGSVLLTQDSVGHTASASASTCLVGYIQAYLDGQVPAANIICESDRVPFRDPGTTGF</sequence>
<dbReference type="GO" id="GO:0016787">
    <property type="term" value="F:hydrolase activity"/>
    <property type="evidence" value="ECO:0007669"/>
    <property type="project" value="UniProtKB-KW"/>
</dbReference>
<dbReference type="Pfam" id="PF08386">
    <property type="entry name" value="Abhydrolase_4"/>
    <property type="match status" value="1"/>
</dbReference>
<feature type="domain" description="Peptidase S33 tripeptidyl aminopeptidase-like C-terminal" evidence="4">
    <location>
        <begin position="451"/>
        <end position="528"/>
    </location>
</feature>
<dbReference type="AlphaFoldDB" id="A0A0C3CJW3"/>
<dbReference type="InterPro" id="IPR013595">
    <property type="entry name" value="Pept_S33_TAP-like_C"/>
</dbReference>
<keyword evidence="3" id="KW-0732">Signal</keyword>
<dbReference type="OrthoDB" id="425534at2759"/>
<evidence type="ECO:0000256" key="3">
    <source>
        <dbReference type="SAM" id="SignalP"/>
    </source>
</evidence>
<keyword evidence="6" id="KW-1185">Reference proteome</keyword>
<evidence type="ECO:0000259" key="4">
    <source>
        <dbReference type="Pfam" id="PF08386"/>
    </source>
</evidence>
<dbReference type="Gene3D" id="3.40.50.1820">
    <property type="entry name" value="alpha/beta hydrolase"/>
    <property type="match status" value="1"/>
</dbReference>
<dbReference type="PANTHER" id="PTHR43248">
    <property type="entry name" value="2-SUCCINYL-6-HYDROXY-2,4-CYCLOHEXADIENE-1-CARBOXYLATE SYNTHASE"/>
    <property type="match status" value="1"/>
</dbReference>
<dbReference type="SUPFAM" id="SSF53474">
    <property type="entry name" value="alpha/beta-Hydrolases"/>
    <property type="match status" value="1"/>
</dbReference>
<name>A0A0C3CJW3_OIDMZ</name>